<dbReference type="InterPro" id="IPR012334">
    <property type="entry name" value="Pectin_lyas_fold"/>
</dbReference>
<evidence type="ECO:0000313" key="2">
    <source>
        <dbReference type="EMBL" id="KKK85482.1"/>
    </source>
</evidence>
<comment type="caution">
    <text evidence="2">The sequence shown here is derived from an EMBL/GenBank/DDBJ whole genome shotgun (WGS) entry which is preliminary data.</text>
</comment>
<feature type="non-terminal residue" evidence="2">
    <location>
        <position position="1"/>
    </location>
</feature>
<evidence type="ECO:0000259" key="1">
    <source>
        <dbReference type="Pfam" id="PF07602"/>
    </source>
</evidence>
<feature type="domain" description="DUF1565" evidence="1">
    <location>
        <begin position="332"/>
        <end position="370"/>
    </location>
</feature>
<dbReference type="AlphaFoldDB" id="A0A0F8YVM1"/>
<gene>
    <name evidence="2" type="ORF">LCGC14_2772860</name>
</gene>
<dbReference type="Gene3D" id="2.60.40.10">
    <property type="entry name" value="Immunoglobulins"/>
    <property type="match status" value="1"/>
</dbReference>
<reference evidence="2" key="1">
    <citation type="journal article" date="2015" name="Nature">
        <title>Complex archaea that bridge the gap between prokaryotes and eukaryotes.</title>
        <authorList>
            <person name="Spang A."/>
            <person name="Saw J.H."/>
            <person name="Jorgensen S.L."/>
            <person name="Zaremba-Niedzwiedzka K."/>
            <person name="Martijn J."/>
            <person name="Lind A.E."/>
            <person name="van Eijk R."/>
            <person name="Schleper C."/>
            <person name="Guy L."/>
            <person name="Ettema T.J."/>
        </authorList>
    </citation>
    <scope>NUCLEOTIDE SEQUENCE</scope>
</reference>
<dbReference type="SUPFAM" id="SSF51126">
    <property type="entry name" value="Pectin lyase-like"/>
    <property type="match status" value="1"/>
</dbReference>
<dbReference type="InterPro" id="IPR011459">
    <property type="entry name" value="DUF1565"/>
</dbReference>
<dbReference type="InterPro" id="IPR013783">
    <property type="entry name" value="Ig-like_fold"/>
</dbReference>
<dbReference type="Gene3D" id="2.160.20.10">
    <property type="entry name" value="Single-stranded right-handed beta-helix, Pectin lyase-like"/>
    <property type="match status" value="1"/>
</dbReference>
<dbReference type="SUPFAM" id="SSF49313">
    <property type="entry name" value="Cadherin-like"/>
    <property type="match status" value="1"/>
</dbReference>
<feature type="non-terminal residue" evidence="2">
    <location>
        <position position="416"/>
    </location>
</feature>
<dbReference type="GO" id="GO:0005509">
    <property type="term" value="F:calcium ion binding"/>
    <property type="evidence" value="ECO:0007669"/>
    <property type="project" value="InterPro"/>
</dbReference>
<proteinExistence type="predicted"/>
<dbReference type="Pfam" id="PF07602">
    <property type="entry name" value="DUF1565"/>
    <property type="match status" value="1"/>
</dbReference>
<protein>
    <recommendedName>
        <fullName evidence="1">DUF1565 domain-containing protein</fullName>
    </recommendedName>
</protein>
<dbReference type="InterPro" id="IPR011050">
    <property type="entry name" value="Pectin_lyase_fold/virulence"/>
</dbReference>
<organism evidence="2">
    <name type="scientific">marine sediment metagenome</name>
    <dbReference type="NCBI Taxonomy" id="412755"/>
    <lineage>
        <taxon>unclassified sequences</taxon>
        <taxon>metagenomes</taxon>
        <taxon>ecological metagenomes</taxon>
    </lineage>
</organism>
<dbReference type="GO" id="GO:0016020">
    <property type="term" value="C:membrane"/>
    <property type="evidence" value="ECO:0007669"/>
    <property type="project" value="InterPro"/>
</dbReference>
<dbReference type="EMBL" id="LAZR01051289">
    <property type="protein sequence ID" value="KKK85482.1"/>
    <property type="molecule type" value="Genomic_DNA"/>
</dbReference>
<name>A0A0F8YVM1_9ZZZZ</name>
<accession>A0A0F8YVM1</accession>
<dbReference type="InterPro" id="IPR015919">
    <property type="entry name" value="Cadherin-like_sf"/>
</dbReference>
<dbReference type="Pfam" id="PF05345">
    <property type="entry name" value="He_PIG"/>
    <property type="match status" value="1"/>
</dbReference>
<sequence length="416" mass="45635">AKDFKDAFLPSDTASATFTIETMPLIISNVQVTSSDVSANVRWTTNEPATSTVYYGLTSDYGVETALTITNERRYSYGNIGLVFHGSYVGDLECYNNLVLGLIINNTGVNINAGNNICWDYEYPSPFNYSNTALGNSIIAHPNYNMLEHGMFVQDPIDFSWPQDQIRRKYCNQLFQDFHLVEGAPAINYGNPAKQTTMGMGTIDPNGFIRDDGMPRDALNRSAGAYEFSPIQLGYEDELISFTIHADDPEVEAITYSALTLPSGAIFDEITGDFAWIPSVGQAGQYEIIFTIYGDTATYNRNVVIIVYPKYVFLPEIESATENAMTYYLDAVNGNDNNDGSINSPWRTMGKATALGGGNTVIVANGHYGTLRDNNARGDWLTIKAAPGAQPRLDHISVGPGILNWGDKGPWATTDV</sequence>